<gene>
    <name evidence="2" type="ORF">HMPREF0494_1172</name>
</gene>
<keyword evidence="1" id="KW-1133">Transmembrane helix</keyword>
<evidence type="ECO:0000313" key="3">
    <source>
        <dbReference type="Proteomes" id="UP000003675"/>
    </source>
</evidence>
<organism evidence="2 3">
    <name type="scientific">Limosilactobacillus antri DSM 16041</name>
    <dbReference type="NCBI Taxonomy" id="525309"/>
    <lineage>
        <taxon>Bacteria</taxon>
        <taxon>Bacillati</taxon>
        <taxon>Bacillota</taxon>
        <taxon>Bacilli</taxon>
        <taxon>Lactobacillales</taxon>
        <taxon>Lactobacillaceae</taxon>
        <taxon>Limosilactobacillus</taxon>
    </lineage>
</organism>
<dbReference type="RefSeq" id="WP_007124727.1">
    <property type="nucleotide sequence ID" value="NZ_AZDK01000058.1"/>
</dbReference>
<reference evidence="2 3" key="1">
    <citation type="submission" date="2009-09" db="EMBL/GenBank/DDBJ databases">
        <authorList>
            <person name="Qin X."/>
            <person name="Bachman B."/>
            <person name="Battles P."/>
            <person name="Bell A."/>
            <person name="Bess C."/>
            <person name="Bickham C."/>
            <person name="Chaboub L."/>
            <person name="Chen D."/>
            <person name="Coyle M."/>
            <person name="Deiros D.R."/>
            <person name="Dinh H."/>
            <person name="Forbes L."/>
            <person name="Fowler G."/>
            <person name="Francisco L."/>
            <person name="Fu Q."/>
            <person name="Gubbala S."/>
            <person name="Hale W."/>
            <person name="Han Y."/>
            <person name="Hemphill L."/>
            <person name="Highlander S.K."/>
            <person name="Hirani K."/>
            <person name="Hogues M."/>
            <person name="Jackson L."/>
            <person name="Jakkamsetti A."/>
            <person name="Javaid M."/>
            <person name="Jiang H."/>
            <person name="Korchina V."/>
            <person name="Kovar C."/>
            <person name="Lara F."/>
            <person name="Lee S."/>
            <person name="Mata R."/>
            <person name="Mathew T."/>
            <person name="Moen C."/>
            <person name="Morales K."/>
            <person name="Munidasa M."/>
            <person name="Nazareth L."/>
            <person name="Ngo R."/>
            <person name="Nguyen L."/>
            <person name="Okwuonu G."/>
            <person name="Ongeri F."/>
            <person name="Patil S."/>
            <person name="Petrosino J."/>
            <person name="Pham C."/>
            <person name="Pham P."/>
            <person name="Pu L.-L."/>
            <person name="Puazo M."/>
            <person name="Raj R."/>
            <person name="Reid J."/>
            <person name="Rouhana J."/>
            <person name="Saada N."/>
            <person name="Shang Y."/>
            <person name="Simmons D."/>
            <person name="Thornton R."/>
            <person name="Warren J."/>
            <person name="Weissenberger G."/>
            <person name="Zhang J."/>
            <person name="Zhang L."/>
            <person name="Zhou C."/>
            <person name="Zhu D."/>
            <person name="Muzny D."/>
            <person name="Worley K."/>
            <person name="Gibbs R."/>
        </authorList>
    </citation>
    <scope>NUCLEOTIDE SEQUENCE [LARGE SCALE GENOMIC DNA]</scope>
    <source>
        <strain evidence="2 3">DSM 16041</strain>
    </source>
</reference>
<accession>C8P778</accession>
<evidence type="ECO:0000256" key="1">
    <source>
        <dbReference type="SAM" id="Phobius"/>
    </source>
</evidence>
<dbReference type="AlphaFoldDB" id="C8P778"/>
<sequence>MWFGIIDIIAFVVIIVGVIIEHRNAVVEEKKYQGKHSNGASF</sequence>
<dbReference type="Proteomes" id="UP000003675">
    <property type="component" value="Unassembled WGS sequence"/>
</dbReference>
<keyword evidence="1" id="KW-0812">Transmembrane</keyword>
<protein>
    <submittedName>
        <fullName evidence="2">Uncharacterized protein</fullName>
    </submittedName>
</protein>
<feature type="transmembrane region" description="Helical" evidence="1">
    <location>
        <begin position="6"/>
        <end position="26"/>
    </location>
</feature>
<dbReference type="HOGENOM" id="CLU_3253038_0_0_9"/>
<comment type="caution">
    <text evidence="2">The sequence shown here is derived from an EMBL/GenBank/DDBJ whole genome shotgun (WGS) entry which is preliminary data.</text>
</comment>
<name>C8P778_9LACO</name>
<keyword evidence="1" id="KW-0472">Membrane</keyword>
<dbReference type="STRING" id="525309.HMPREF0494_1172"/>
<proteinExistence type="predicted"/>
<dbReference type="EMBL" id="ACLL01000027">
    <property type="protein sequence ID" value="EEW53657.1"/>
    <property type="molecule type" value="Genomic_DNA"/>
</dbReference>
<evidence type="ECO:0000313" key="2">
    <source>
        <dbReference type="EMBL" id="EEW53657.1"/>
    </source>
</evidence>